<keyword evidence="10" id="KW-1185">Reference proteome</keyword>
<dbReference type="InterPro" id="IPR007630">
    <property type="entry name" value="RNA_pol_sigma70_r4"/>
</dbReference>
<dbReference type="InterPro" id="IPR013324">
    <property type="entry name" value="RNA_pol_sigma_r3/r4-like"/>
</dbReference>
<dbReference type="NCBIfam" id="TIGR02937">
    <property type="entry name" value="sigma70-ECF"/>
    <property type="match status" value="1"/>
</dbReference>
<dbReference type="InterPro" id="IPR013325">
    <property type="entry name" value="RNA_pol_sigma_r2"/>
</dbReference>
<dbReference type="RefSeq" id="WP_274493876.1">
    <property type="nucleotide sequence ID" value="NZ_CP118166.1"/>
</dbReference>
<dbReference type="Gene3D" id="1.10.10.10">
    <property type="entry name" value="Winged helix-like DNA-binding domain superfamily/Winged helix DNA-binding domain"/>
    <property type="match status" value="1"/>
</dbReference>
<feature type="domain" description="RNA polymerase sigma-70 region 2" evidence="7">
    <location>
        <begin position="24"/>
        <end position="91"/>
    </location>
</feature>
<dbReference type="Gene3D" id="1.10.1740.10">
    <property type="match status" value="1"/>
</dbReference>
<reference evidence="9" key="1">
    <citation type="submission" date="2023-02" db="EMBL/GenBank/DDBJ databases">
        <title>Genome sequence of Hyphococcus flavus.</title>
        <authorList>
            <person name="Rong J.-C."/>
            <person name="Zhao Q."/>
            <person name="Yi M."/>
            <person name="Wu J.-Y."/>
        </authorList>
    </citation>
    <scope>NUCLEOTIDE SEQUENCE</scope>
    <source>
        <strain evidence="9">MCCC 1K03223</strain>
    </source>
</reference>
<evidence type="ECO:0000256" key="2">
    <source>
        <dbReference type="ARBA" id="ARBA00023015"/>
    </source>
</evidence>
<dbReference type="Pfam" id="PF04542">
    <property type="entry name" value="Sigma70_r2"/>
    <property type="match status" value="1"/>
</dbReference>
<dbReference type="EMBL" id="CP118166">
    <property type="protein sequence ID" value="WDI31992.1"/>
    <property type="molecule type" value="Genomic_DNA"/>
</dbReference>
<evidence type="ECO:0000256" key="3">
    <source>
        <dbReference type="ARBA" id="ARBA00023082"/>
    </source>
</evidence>
<organism evidence="9 10">
    <name type="scientific">Hyphococcus flavus</name>
    <dbReference type="NCBI Taxonomy" id="1866326"/>
    <lineage>
        <taxon>Bacteria</taxon>
        <taxon>Pseudomonadati</taxon>
        <taxon>Pseudomonadota</taxon>
        <taxon>Alphaproteobacteria</taxon>
        <taxon>Parvularculales</taxon>
        <taxon>Parvularculaceae</taxon>
        <taxon>Hyphococcus</taxon>
    </lineage>
</organism>
<dbReference type="GO" id="GO:0006352">
    <property type="term" value="P:DNA-templated transcription initiation"/>
    <property type="evidence" value="ECO:0007669"/>
    <property type="project" value="InterPro"/>
</dbReference>
<evidence type="ECO:0000256" key="4">
    <source>
        <dbReference type="ARBA" id="ARBA00023125"/>
    </source>
</evidence>
<evidence type="ECO:0000313" key="9">
    <source>
        <dbReference type="EMBL" id="WDI31992.1"/>
    </source>
</evidence>
<protein>
    <submittedName>
        <fullName evidence="9">Sigma-70 family RNA polymerase sigma factor</fullName>
    </submittedName>
</protein>
<name>A0AAF0CHJ6_9PROT</name>
<comment type="similarity">
    <text evidence="1">Belongs to the sigma-70 factor family. ECF subfamily.</text>
</comment>
<dbReference type="PANTHER" id="PTHR43133">
    <property type="entry name" value="RNA POLYMERASE ECF-TYPE SIGMA FACTO"/>
    <property type="match status" value="1"/>
</dbReference>
<keyword evidence="2" id="KW-0805">Transcription regulation</keyword>
<dbReference type="SUPFAM" id="SSF88946">
    <property type="entry name" value="Sigma2 domain of RNA polymerase sigma factors"/>
    <property type="match status" value="1"/>
</dbReference>
<dbReference type="PANTHER" id="PTHR43133:SF62">
    <property type="entry name" value="RNA POLYMERASE SIGMA FACTOR SIGZ"/>
    <property type="match status" value="1"/>
</dbReference>
<evidence type="ECO:0000256" key="1">
    <source>
        <dbReference type="ARBA" id="ARBA00010641"/>
    </source>
</evidence>
<keyword evidence="4" id="KW-0238">DNA-binding</keyword>
<evidence type="ECO:0000259" key="8">
    <source>
        <dbReference type="Pfam" id="PF04545"/>
    </source>
</evidence>
<evidence type="ECO:0000256" key="5">
    <source>
        <dbReference type="ARBA" id="ARBA00023163"/>
    </source>
</evidence>
<dbReference type="KEGG" id="hfl:PUV54_02160"/>
<dbReference type="GO" id="GO:0016987">
    <property type="term" value="F:sigma factor activity"/>
    <property type="evidence" value="ECO:0007669"/>
    <property type="project" value="UniProtKB-KW"/>
</dbReference>
<dbReference type="CDD" id="cd06171">
    <property type="entry name" value="Sigma70_r4"/>
    <property type="match status" value="1"/>
</dbReference>
<proteinExistence type="inferred from homology"/>
<dbReference type="SUPFAM" id="SSF88659">
    <property type="entry name" value="Sigma3 and sigma4 domains of RNA polymerase sigma factors"/>
    <property type="match status" value="1"/>
</dbReference>
<dbReference type="Proteomes" id="UP001214043">
    <property type="component" value="Chromosome"/>
</dbReference>
<dbReference type="InterPro" id="IPR014284">
    <property type="entry name" value="RNA_pol_sigma-70_dom"/>
</dbReference>
<feature type="region of interest" description="Disordered" evidence="6">
    <location>
        <begin position="89"/>
        <end position="115"/>
    </location>
</feature>
<dbReference type="Pfam" id="PF04545">
    <property type="entry name" value="Sigma70_r4"/>
    <property type="match status" value="1"/>
</dbReference>
<sequence>MADPTIEELLARISLRDRSAFSDLYDRTSAKLFAVALRILNEQTETEDAVHDAYIKVWRKAGTFQLSKATGMTWLITITRNAAIDRARKRKTPAADIQEQTDLVSDAPSPEDEAARSDQYRRLAACLDKLEDPQKSVIRDAFFKGRTYNDLAGSLGKPAGTVKSWVRRGLAKLRGCLETEKTESVSE</sequence>
<feature type="domain" description="RNA polymerase sigma-70 region 4" evidence="8">
    <location>
        <begin position="126"/>
        <end position="174"/>
    </location>
</feature>
<keyword evidence="3" id="KW-0731">Sigma factor</keyword>
<evidence type="ECO:0000259" key="7">
    <source>
        <dbReference type="Pfam" id="PF04542"/>
    </source>
</evidence>
<evidence type="ECO:0000313" key="10">
    <source>
        <dbReference type="Proteomes" id="UP001214043"/>
    </source>
</evidence>
<evidence type="ECO:0000256" key="6">
    <source>
        <dbReference type="SAM" id="MobiDB-lite"/>
    </source>
</evidence>
<dbReference type="GO" id="GO:0003677">
    <property type="term" value="F:DNA binding"/>
    <property type="evidence" value="ECO:0007669"/>
    <property type="project" value="UniProtKB-KW"/>
</dbReference>
<dbReference type="InterPro" id="IPR039425">
    <property type="entry name" value="RNA_pol_sigma-70-like"/>
</dbReference>
<dbReference type="AlphaFoldDB" id="A0AAF0CHJ6"/>
<gene>
    <name evidence="9" type="ORF">PUV54_02160</name>
</gene>
<dbReference type="InterPro" id="IPR036388">
    <property type="entry name" value="WH-like_DNA-bd_sf"/>
</dbReference>
<accession>A0AAF0CHJ6</accession>
<dbReference type="InterPro" id="IPR007627">
    <property type="entry name" value="RNA_pol_sigma70_r2"/>
</dbReference>
<keyword evidence="5" id="KW-0804">Transcription</keyword>